<organism evidence="2 3">
    <name type="scientific">Virgibacillus dokdonensis</name>
    <dbReference type="NCBI Taxonomy" id="302167"/>
    <lineage>
        <taxon>Bacteria</taxon>
        <taxon>Bacillati</taxon>
        <taxon>Bacillota</taxon>
        <taxon>Bacilli</taxon>
        <taxon>Bacillales</taxon>
        <taxon>Bacillaceae</taxon>
        <taxon>Virgibacillus</taxon>
    </lineage>
</organism>
<dbReference type="GO" id="GO:0008483">
    <property type="term" value="F:transaminase activity"/>
    <property type="evidence" value="ECO:0007669"/>
    <property type="project" value="UniProtKB-KW"/>
</dbReference>
<comment type="caution">
    <text evidence="2">The sequence shown here is derived from an EMBL/GenBank/DDBJ whole genome shotgun (WGS) entry which is preliminary data.</text>
</comment>
<dbReference type="EC" id="2.6.1.-" evidence="2"/>
<name>A0ABU7VG77_9BACI</name>
<keyword evidence="1" id="KW-0663">Pyridoxal phosphate</keyword>
<keyword evidence="2" id="KW-0032">Aminotransferase</keyword>
<dbReference type="Gene3D" id="3.90.1150.10">
    <property type="entry name" value="Aspartate Aminotransferase, domain 1"/>
    <property type="match status" value="1"/>
</dbReference>
<keyword evidence="2" id="KW-0808">Transferase</keyword>
<dbReference type="PANTHER" id="PTHR30244:SF34">
    <property type="entry name" value="DTDP-4-AMINO-4,6-DIDEOXYGALACTOSE TRANSAMINASE"/>
    <property type="match status" value="1"/>
</dbReference>
<dbReference type="InterPro" id="IPR015424">
    <property type="entry name" value="PyrdxlP-dep_Trfase"/>
</dbReference>
<reference evidence="2 3" key="1">
    <citation type="submission" date="2024-01" db="EMBL/GenBank/DDBJ databases">
        <title>Survival strategy associated with biotechnological potential of Virgibacillus dokdonensis T4.6 isolated from salt-fermented shrimp paste.</title>
        <authorList>
            <person name="Doan T.V."/>
            <person name="Quach N.T."/>
            <person name="Phi Q.-T."/>
        </authorList>
    </citation>
    <scope>NUCLEOTIDE SEQUENCE [LARGE SCALE GENOMIC DNA]</scope>
    <source>
        <strain evidence="2 3">T4.6</strain>
    </source>
</reference>
<dbReference type="RefSeq" id="WP_331805522.1">
    <property type="nucleotide sequence ID" value="NZ_JAZHPM010000019.1"/>
</dbReference>
<dbReference type="EMBL" id="JAZHPM010000019">
    <property type="protein sequence ID" value="MEF2292654.1"/>
    <property type="molecule type" value="Genomic_DNA"/>
</dbReference>
<comment type="similarity">
    <text evidence="1">Belongs to the DegT/DnrJ/EryC1 family.</text>
</comment>
<proteinExistence type="inferred from homology"/>
<dbReference type="InterPro" id="IPR015422">
    <property type="entry name" value="PyrdxlP-dep_Trfase_small"/>
</dbReference>
<dbReference type="CDD" id="cd00616">
    <property type="entry name" value="AHBA_syn"/>
    <property type="match status" value="1"/>
</dbReference>
<dbReference type="Pfam" id="PF01041">
    <property type="entry name" value="DegT_DnrJ_EryC1"/>
    <property type="match status" value="1"/>
</dbReference>
<dbReference type="Gene3D" id="3.40.640.10">
    <property type="entry name" value="Type I PLP-dependent aspartate aminotransferase-like (Major domain)"/>
    <property type="match status" value="1"/>
</dbReference>
<dbReference type="InterPro" id="IPR000653">
    <property type="entry name" value="DegT/StrS_aminotransferase"/>
</dbReference>
<evidence type="ECO:0000313" key="3">
    <source>
        <dbReference type="Proteomes" id="UP001356080"/>
    </source>
</evidence>
<dbReference type="InterPro" id="IPR015421">
    <property type="entry name" value="PyrdxlP-dep_Trfase_major"/>
</dbReference>
<dbReference type="PANTHER" id="PTHR30244">
    <property type="entry name" value="TRANSAMINASE"/>
    <property type="match status" value="1"/>
</dbReference>
<gene>
    <name evidence="2" type="ORF">V2W34_11640</name>
</gene>
<accession>A0ABU7VG77</accession>
<protein>
    <submittedName>
        <fullName evidence="2">DegT/DnrJ/EryC1/StrS family aminotransferase</fullName>
        <ecNumber evidence="2">2.6.1.-</ecNumber>
    </submittedName>
</protein>
<keyword evidence="3" id="KW-1185">Reference proteome</keyword>
<evidence type="ECO:0000313" key="2">
    <source>
        <dbReference type="EMBL" id="MEF2292654.1"/>
    </source>
</evidence>
<evidence type="ECO:0000256" key="1">
    <source>
        <dbReference type="RuleBase" id="RU004508"/>
    </source>
</evidence>
<dbReference type="Proteomes" id="UP001356080">
    <property type="component" value="Unassembled WGS sequence"/>
</dbReference>
<dbReference type="PIRSF" id="PIRSF000390">
    <property type="entry name" value="PLP_StrS"/>
    <property type="match status" value="1"/>
</dbReference>
<sequence length="387" mass="43727">MIITNDFIPFHRAEITSQEINNVIDALKSGWISKGPKVVEFEEKLASFLNTKHVITCNSGTAALHMALLSMRIGPGDEVIVPSFTFCSSVNVILHVGATPVFVDINEDNFCLNISDVKSKISAKTKAIIAVHFAGYPADLKELSCLARDNELYLIEDAAHAFTTKFNNQYIGTHGDAICFSFYATKNITTGEGGALVVSNDTLAEKARLYGWHGISKNAWNRYTSEGSWKYDVMLPGFKYNMTDIQAAIGSSQLEKAEMMRNKKEKIASYYSENLNEISEFIKVPFYKKEVGLQHGWHLFVIRVKNNNFINRDEFIERMKERKIGLSVHFIPVHLHPYYKTNFPTSLPVTENIYDEIVSLPLYSNLTKEETSYIVKSIKEIFMGASR</sequence>
<dbReference type="SUPFAM" id="SSF53383">
    <property type="entry name" value="PLP-dependent transferases"/>
    <property type="match status" value="1"/>
</dbReference>